<dbReference type="RefSeq" id="WP_346037180.1">
    <property type="nucleotide sequence ID" value="NZ_BAAALY010000018.1"/>
</dbReference>
<evidence type="ECO:0000256" key="11">
    <source>
        <dbReference type="ARBA" id="ARBA00038856"/>
    </source>
</evidence>
<dbReference type="PANTHER" id="PTHR47470:SF1">
    <property type="entry name" value="FAD-DEPENDENT OXIDOREDUCTASE 2 FAD BINDING DOMAIN-CONTAINING PROTEIN"/>
    <property type="match status" value="1"/>
</dbReference>
<dbReference type="SUPFAM" id="SSF51905">
    <property type="entry name" value="FAD/NAD(P)-binding domain"/>
    <property type="match status" value="1"/>
</dbReference>
<evidence type="ECO:0000256" key="6">
    <source>
        <dbReference type="ARBA" id="ARBA00023002"/>
    </source>
</evidence>
<evidence type="ECO:0000256" key="13">
    <source>
        <dbReference type="ARBA" id="ARBA00049723"/>
    </source>
</evidence>
<keyword evidence="10" id="KW-0413">Isomerase</keyword>
<dbReference type="EC" id="5.3.3.1" evidence="11"/>
<dbReference type="InterPro" id="IPR007867">
    <property type="entry name" value="GMC_OxRtase_C"/>
</dbReference>
<evidence type="ECO:0000259" key="19">
    <source>
        <dbReference type="Pfam" id="PF05199"/>
    </source>
</evidence>
<evidence type="ECO:0000256" key="2">
    <source>
        <dbReference type="ARBA" id="ARBA00010790"/>
    </source>
</evidence>
<evidence type="ECO:0000256" key="7">
    <source>
        <dbReference type="ARBA" id="ARBA00023098"/>
    </source>
</evidence>
<keyword evidence="7" id="KW-0443">Lipid metabolism</keyword>
<organism evidence="20 21">
    <name type="scientific">Brevibacterium picturae</name>
    <dbReference type="NCBI Taxonomy" id="260553"/>
    <lineage>
        <taxon>Bacteria</taxon>
        <taxon>Bacillati</taxon>
        <taxon>Actinomycetota</taxon>
        <taxon>Actinomycetes</taxon>
        <taxon>Micrococcales</taxon>
        <taxon>Brevibacteriaceae</taxon>
        <taxon>Brevibacterium</taxon>
    </lineage>
</organism>
<proteinExistence type="inferred from homology"/>
<dbReference type="Pfam" id="PF05199">
    <property type="entry name" value="GMC_oxred_C"/>
    <property type="match status" value="1"/>
</dbReference>
<evidence type="ECO:0000256" key="17">
    <source>
        <dbReference type="SAM" id="Phobius"/>
    </source>
</evidence>
<dbReference type="Gene3D" id="3.50.50.60">
    <property type="entry name" value="FAD/NAD(P)-binding domain"/>
    <property type="match status" value="1"/>
</dbReference>
<feature type="domain" description="Glucose-methanol-choline oxidoreductase C-terminal" evidence="19">
    <location>
        <begin position="458"/>
        <end position="513"/>
    </location>
</feature>
<dbReference type="Pfam" id="PF00732">
    <property type="entry name" value="GMC_oxred_N"/>
    <property type="match status" value="1"/>
</dbReference>
<evidence type="ECO:0000259" key="18">
    <source>
        <dbReference type="Pfam" id="PF00732"/>
    </source>
</evidence>
<gene>
    <name evidence="20" type="ORF">GCM10009691_37170</name>
</gene>
<dbReference type="EMBL" id="BAAALY010000018">
    <property type="protein sequence ID" value="GAA1559743.1"/>
    <property type="molecule type" value="Genomic_DNA"/>
</dbReference>
<feature type="transmembrane region" description="Helical" evidence="17">
    <location>
        <begin position="715"/>
        <end position="732"/>
    </location>
</feature>
<keyword evidence="9" id="KW-0753">Steroid metabolism</keyword>
<evidence type="ECO:0000256" key="8">
    <source>
        <dbReference type="ARBA" id="ARBA00023166"/>
    </source>
</evidence>
<keyword evidence="4" id="KW-0285">Flavoprotein</keyword>
<accession>A0ABP4NCZ8</accession>
<dbReference type="InterPro" id="IPR036188">
    <property type="entry name" value="FAD/NAD-bd_sf"/>
</dbReference>
<evidence type="ECO:0000256" key="15">
    <source>
        <dbReference type="ARBA" id="ARBA00049778"/>
    </source>
</evidence>
<feature type="domain" description="Glucose-methanol-choline oxidoreductase N-terminal" evidence="18">
    <location>
        <begin position="91"/>
        <end position="292"/>
    </location>
</feature>
<keyword evidence="17" id="KW-0812">Transmembrane</keyword>
<evidence type="ECO:0000256" key="16">
    <source>
        <dbReference type="SAM" id="MobiDB-lite"/>
    </source>
</evidence>
<evidence type="ECO:0000256" key="1">
    <source>
        <dbReference type="ARBA" id="ARBA00001974"/>
    </source>
</evidence>
<keyword evidence="21" id="KW-1185">Reference proteome</keyword>
<comment type="caution">
    <text evidence="20">The sequence shown here is derived from an EMBL/GenBank/DDBJ whole genome shotgun (WGS) entry which is preliminary data.</text>
</comment>
<evidence type="ECO:0000256" key="9">
    <source>
        <dbReference type="ARBA" id="ARBA00023221"/>
    </source>
</evidence>
<keyword evidence="5" id="KW-0274">FAD</keyword>
<protein>
    <recommendedName>
        <fullName evidence="14">Cholesterol oxidase</fullName>
        <ecNumber evidence="13">1.1.3.6</ecNumber>
        <ecNumber evidence="11">5.3.3.1</ecNumber>
    </recommendedName>
    <alternativeName>
        <fullName evidence="15">Cholesterol isomerase</fullName>
    </alternativeName>
</protein>
<keyword evidence="8" id="KW-1207">Sterol metabolism</keyword>
<evidence type="ECO:0000256" key="4">
    <source>
        <dbReference type="ARBA" id="ARBA00022630"/>
    </source>
</evidence>
<reference evidence="21" key="1">
    <citation type="journal article" date="2019" name="Int. J. Syst. Evol. Microbiol.">
        <title>The Global Catalogue of Microorganisms (GCM) 10K type strain sequencing project: providing services to taxonomists for standard genome sequencing and annotation.</title>
        <authorList>
            <consortium name="The Broad Institute Genomics Platform"/>
            <consortium name="The Broad Institute Genome Sequencing Center for Infectious Disease"/>
            <person name="Wu L."/>
            <person name="Ma J."/>
        </authorList>
    </citation>
    <scope>NUCLEOTIDE SEQUENCE [LARGE SCALE GENOMIC DNA]</scope>
    <source>
        <strain evidence="21">JCM 13319</strain>
    </source>
</reference>
<keyword evidence="17" id="KW-1133">Transmembrane helix</keyword>
<dbReference type="Pfam" id="PF13450">
    <property type="entry name" value="NAD_binding_8"/>
    <property type="match status" value="1"/>
</dbReference>
<evidence type="ECO:0000313" key="20">
    <source>
        <dbReference type="EMBL" id="GAA1559743.1"/>
    </source>
</evidence>
<dbReference type="Gene3D" id="3.30.410.10">
    <property type="entry name" value="Cholesterol Oxidase, domain 2"/>
    <property type="match status" value="1"/>
</dbReference>
<evidence type="ECO:0000313" key="21">
    <source>
        <dbReference type="Proteomes" id="UP001501791"/>
    </source>
</evidence>
<feature type="region of interest" description="Disordered" evidence="16">
    <location>
        <begin position="1"/>
        <end position="26"/>
    </location>
</feature>
<dbReference type="InterPro" id="IPR000172">
    <property type="entry name" value="GMC_OxRdtase_N"/>
</dbReference>
<keyword evidence="17" id="KW-0472">Membrane</keyword>
<evidence type="ECO:0000256" key="14">
    <source>
        <dbReference type="ARBA" id="ARBA00049744"/>
    </source>
</evidence>
<comment type="similarity">
    <text evidence="2">Belongs to the GMC oxidoreductase family.</text>
</comment>
<dbReference type="PANTHER" id="PTHR47470">
    <property type="entry name" value="CHOLESTEROL OXIDASE"/>
    <property type="match status" value="1"/>
</dbReference>
<keyword evidence="6" id="KW-0560">Oxidoreductase</keyword>
<evidence type="ECO:0000256" key="10">
    <source>
        <dbReference type="ARBA" id="ARBA00023235"/>
    </source>
</evidence>
<comment type="cofactor">
    <cofactor evidence="1">
        <name>FAD</name>
        <dbReference type="ChEBI" id="CHEBI:57692"/>
    </cofactor>
</comment>
<dbReference type="InterPro" id="IPR052542">
    <property type="entry name" value="Cholesterol_Oxidase"/>
</dbReference>
<evidence type="ECO:0000256" key="5">
    <source>
        <dbReference type="ARBA" id="ARBA00022827"/>
    </source>
</evidence>
<comment type="pathway">
    <text evidence="12">Steroid metabolism; cholesterol degradation.</text>
</comment>
<sequence>MRSRSSAKPSDNAETETAETVTEGEHGDAIVVGSGFGGAVAAARLAQAGFSVTVLERGRRWLPGQFPRSTDLEEGWLWQAGHGLYDLRWLNSMLSLQAAGWGGGSLVYANVFARPAAQTQDDRWPTTLRREALDPYYDLAGTMLGVTPVQPDPRTGVVPTRTNVVEDIVEQTQVRPAMVRPNLAVRFGASDTWSRNLHGVPQRGCAFLGECVLGCNRSAKNSLDLNYLAVAEQHGATGVTGAEVTRIAPNETGWSVWSKEGEGSEGNLVQRRATQLILAAGSVATTELLLRSRDIDQTLPNLSATLGRGFSGNGDQLALAHIRRGDGDLTTGPTITTTTVLDVWERSKPVWFQVQDGAVPVVISDMLDRLLPLQRLRAWWSRLRRNDPTRTLALLSMGHDSGTGRLELDNRGQARLRWANRWQARLYRAEERVGPLITRVTGSRVRSVIPWSIFKKPVTVHPLGGVPAGDSSDTGVVGRDLQVHGHPGLYVMDGAVLPASTGANPSATILAGAEHAIEGLIRTLTGDSSWRAPEWDRVRPVPAPEDEAYEWIARRRRDTAGDGIVFDEHMHERVPGSGRAGDLQVRLEIASLDRFHADPEHRLAVDGTITLAQLPGTLEMTGQLHMFPADGKPLMRYELRATDPDGQIWIGEAIKSQRGRGPLARYRSLTSAELVLRSESDPSVSIRTSFVLHPHNVLGNGLSLRGRGFTFPRRAQALMTFSVFFITGVLGLRRRGEGG</sequence>
<name>A0ABP4NCZ8_9MICO</name>
<evidence type="ECO:0000256" key="12">
    <source>
        <dbReference type="ARBA" id="ARBA00049645"/>
    </source>
</evidence>
<dbReference type="EC" id="1.1.3.6" evidence="13"/>
<dbReference type="Proteomes" id="UP001501791">
    <property type="component" value="Unassembled WGS sequence"/>
</dbReference>
<evidence type="ECO:0000256" key="3">
    <source>
        <dbReference type="ARBA" id="ARBA00022548"/>
    </source>
</evidence>
<keyword evidence="3" id="KW-0153">Cholesterol metabolism</keyword>